<protein>
    <submittedName>
        <fullName evidence="1">Uncharacterized protein</fullName>
    </submittedName>
</protein>
<sequence>KWKNKIYNYAINGQTGKVTGERPYSWLKIAAIVGTLGGGTGGVVYLDQHPEVLQEIKSINVKYIG</sequence>
<accession>A0A6S6RUH7</accession>
<proteinExistence type="predicted"/>
<name>A0A6S6RUH7_9BACT</name>
<dbReference type="AlphaFoldDB" id="A0A6S6RUH7"/>
<reference evidence="1" key="1">
    <citation type="submission" date="2020-01" db="EMBL/GenBank/DDBJ databases">
        <authorList>
            <person name="Meier V. D."/>
            <person name="Meier V D."/>
        </authorList>
    </citation>
    <scope>NUCLEOTIDE SEQUENCE</scope>
    <source>
        <strain evidence="1">HLG_WM_MAG_03</strain>
    </source>
</reference>
<gene>
    <name evidence="1" type="ORF">HELGO_WM69403</name>
</gene>
<evidence type="ECO:0000313" key="1">
    <source>
        <dbReference type="EMBL" id="CAA6798668.1"/>
    </source>
</evidence>
<feature type="non-terminal residue" evidence="1">
    <location>
        <position position="1"/>
    </location>
</feature>
<organism evidence="1">
    <name type="scientific">uncultured Sulfurovum sp</name>
    <dbReference type="NCBI Taxonomy" id="269237"/>
    <lineage>
        <taxon>Bacteria</taxon>
        <taxon>Pseudomonadati</taxon>
        <taxon>Campylobacterota</taxon>
        <taxon>Epsilonproteobacteria</taxon>
        <taxon>Campylobacterales</taxon>
        <taxon>Sulfurovaceae</taxon>
        <taxon>Sulfurovum</taxon>
        <taxon>environmental samples</taxon>
    </lineage>
</organism>
<dbReference type="EMBL" id="CACVAR010000014">
    <property type="protein sequence ID" value="CAA6798668.1"/>
    <property type="molecule type" value="Genomic_DNA"/>
</dbReference>